<dbReference type="GO" id="GO:0006355">
    <property type="term" value="P:regulation of DNA-templated transcription"/>
    <property type="evidence" value="ECO:0007669"/>
    <property type="project" value="InterPro"/>
</dbReference>
<keyword evidence="1" id="KW-0597">Phosphoprotein</keyword>
<keyword evidence="5" id="KW-1185">Reference proteome</keyword>
<dbReference type="SUPFAM" id="SSF49879">
    <property type="entry name" value="SMAD/FHA domain"/>
    <property type="match status" value="1"/>
</dbReference>
<dbReference type="Gene3D" id="2.60.200.20">
    <property type="match status" value="1"/>
</dbReference>
<dbReference type="AlphaFoldDB" id="A0A318HS28"/>
<feature type="domain" description="FHA" evidence="3">
    <location>
        <begin position="23"/>
        <end position="73"/>
    </location>
</feature>
<comment type="caution">
    <text evidence="4">The sequence shown here is derived from an EMBL/GenBank/DDBJ whole genome shotgun (WGS) entry which is preliminary data.</text>
</comment>
<dbReference type="InterPro" id="IPR000253">
    <property type="entry name" value="FHA_dom"/>
</dbReference>
<dbReference type="InterPro" id="IPR016032">
    <property type="entry name" value="Sig_transdc_resp-reg_C-effctor"/>
</dbReference>
<dbReference type="SMART" id="SM00421">
    <property type="entry name" value="HTH_LUXR"/>
    <property type="match status" value="1"/>
</dbReference>
<dbReference type="CDD" id="cd00060">
    <property type="entry name" value="FHA"/>
    <property type="match status" value="1"/>
</dbReference>
<dbReference type="InterPro" id="IPR050923">
    <property type="entry name" value="Cell_Proc_Reg/RNA_Proc"/>
</dbReference>
<dbReference type="EMBL" id="QJJU01000010">
    <property type="protein sequence ID" value="PXX07656.1"/>
    <property type="molecule type" value="Genomic_DNA"/>
</dbReference>
<dbReference type="PANTHER" id="PTHR23308">
    <property type="entry name" value="NUCLEAR INHIBITOR OF PROTEIN PHOSPHATASE-1"/>
    <property type="match status" value="1"/>
</dbReference>
<dbReference type="Pfam" id="PF00498">
    <property type="entry name" value="FHA"/>
    <property type="match status" value="1"/>
</dbReference>
<proteinExistence type="predicted"/>
<feature type="region of interest" description="Disordered" evidence="2">
    <location>
        <begin position="201"/>
        <end position="258"/>
    </location>
</feature>
<evidence type="ECO:0000256" key="2">
    <source>
        <dbReference type="SAM" id="MobiDB-lite"/>
    </source>
</evidence>
<evidence type="ECO:0000313" key="4">
    <source>
        <dbReference type="EMBL" id="PXX07656.1"/>
    </source>
</evidence>
<dbReference type="InterPro" id="IPR036388">
    <property type="entry name" value="WH-like_DNA-bd_sf"/>
</dbReference>
<dbReference type="InterPro" id="IPR000792">
    <property type="entry name" value="Tscrpt_reg_LuxR_C"/>
</dbReference>
<protein>
    <submittedName>
        <fullName evidence="4">FHA domain-containing protein</fullName>
    </submittedName>
</protein>
<dbReference type="OrthoDB" id="5242544at2"/>
<dbReference type="SUPFAM" id="SSF46894">
    <property type="entry name" value="C-terminal effector domain of the bipartite response regulators"/>
    <property type="match status" value="1"/>
</dbReference>
<dbReference type="Gene3D" id="1.10.10.10">
    <property type="entry name" value="Winged helix-like DNA-binding domain superfamily/Winged helix DNA-binding domain"/>
    <property type="match status" value="1"/>
</dbReference>
<accession>A0A318HS28</accession>
<name>A0A318HS28_9MYCO</name>
<dbReference type="InterPro" id="IPR008984">
    <property type="entry name" value="SMAD_FHA_dom_sf"/>
</dbReference>
<reference evidence="4 5" key="2">
    <citation type="submission" date="2018-06" db="EMBL/GenBank/DDBJ databases">
        <title>Sequencing of bacterial isolates from soil warming experiment in Harvard Forest, Massachusetts, USA.</title>
        <authorList>
            <person name="Deangelis K.PhD."/>
        </authorList>
    </citation>
    <scope>NUCLEOTIDE SEQUENCE [LARGE SCALE GENOMIC DNA]</scope>
    <source>
        <strain evidence="4 5">GAS496</strain>
    </source>
</reference>
<dbReference type="GO" id="GO:0003677">
    <property type="term" value="F:DNA binding"/>
    <property type="evidence" value="ECO:0007669"/>
    <property type="project" value="InterPro"/>
</dbReference>
<reference evidence="5" key="1">
    <citation type="submission" date="2018-05" db="EMBL/GenBank/DDBJ databases">
        <authorList>
            <person name="Deangelis K."/>
            <person name="Huntemann M."/>
            <person name="Clum A."/>
            <person name="Pillay M."/>
            <person name="Palaniappan K."/>
            <person name="Varghese N."/>
            <person name="Mikhailova N."/>
            <person name="Stamatis D."/>
            <person name="Reddy T."/>
            <person name="Daum C."/>
            <person name="Shapiro N."/>
            <person name="Ivanova N."/>
            <person name="Kyrpides N."/>
            <person name="Woyke T."/>
        </authorList>
    </citation>
    <scope>NUCLEOTIDE SEQUENCE [LARGE SCALE GENOMIC DNA]</scope>
    <source>
        <strain evidence="5">GAS496</strain>
    </source>
</reference>
<evidence type="ECO:0000313" key="5">
    <source>
        <dbReference type="Proteomes" id="UP000247781"/>
    </source>
</evidence>
<evidence type="ECO:0000256" key="1">
    <source>
        <dbReference type="ARBA" id="ARBA00022553"/>
    </source>
</evidence>
<evidence type="ECO:0000259" key="3">
    <source>
        <dbReference type="PROSITE" id="PS50006"/>
    </source>
</evidence>
<gene>
    <name evidence="4" type="ORF">C8E89_11041</name>
</gene>
<dbReference type="SMART" id="SM00240">
    <property type="entry name" value="FHA"/>
    <property type="match status" value="1"/>
</dbReference>
<organism evidence="4 5">
    <name type="scientific">Mycolicibacterium moriokaense</name>
    <dbReference type="NCBI Taxonomy" id="39691"/>
    <lineage>
        <taxon>Bacteria</taxon>
        <taxon>Bacillati</taxon>
        <taxon>Actinomycetota</taxon>
        <taxon>Actinomycetes</taxon>
        <taxon>Mycobacteriales</taxon>
        <taxon>Mycobacteriaceae</taxon>
        <taxon>Mycolicibacterium</taxon>
    </lineage>
</organism>
<sequence>MSSHLEVCRPSGRQLIALTGQRVTVGKLSSSVISLDQDATVSRVHAVLENFGCAWSIRDLGSRNGIYVNGEKITAERVLRSGDELRLGNSRLIFWQATQANNATADDITESDERVQLRPRLTPRELDVLVALCRPLVSGDHFAQPASIQRIASELFVTEAAIKQHLQNLYEKFGVPTEGGRRVALANDAVRRGAVSRAMLGDQHSHDIWGSTKPEGPTRGQDSVLPGSRLSQGAVGLPRHSGHGRQGVLRSDRTMDRS</sequence>
<dbReference type="Proteomes" id="UP000247781">
    <property type="component" value="Unassembled WGS sequence"/>
</dbReference>
<dbReference type="PROSITE" id="PS50006">
    <property type="entry name" value="FHA_DOMAIN"/>
    <property type="match status" value="1"/>
</dbReference>